<dbReference type="OrthoDB" id="4563543at2"/>
<reference evidence="2 3" key="1">
    <citation type="submission" date="2013-02" db="EMBL/GenBank/DDBJ databases">
        <title>Whole genome shotgun sequence of Gordonia malaquae NBRC 108250.</title>
        <authorList>
            <person name="Yoshida I."/>
            <person name="Hosoyama A."/>
            <person name="Tsuchikane K."/>
            <person name="Ando Y."/>
            <person name="Baba S."/>
            <person name="Ohji S."/>
            <person name="Hamada M."/>
            <person name="Tamura T."/>
            <person name="Yamazoe A."/>
            <person name="Yamazaki S."/>
            <person name="Fujita N."/>
        </authorList>
    </citation>
    <scope>NUCLEOTIDE SEQUENCE [LARGE SCALE GENOMIC DNA]</scope>
    <source>
        <strain evidence="2 3">NBRC 108250</strain>
    </source>
</reference>
<keyword evidence="1" id="KW-1133">Transmembrane helix</keyword>
<proteinExistence type="predicted"/>
<sequence length="94" mass="9682">MSTDQRKSAALHVCATYAIGFVLLVIALNTSGGVHTAFIIAGPVAVGLGAVAAMGRTLLAWRANSGWQIWQGASIFLLATTVVWVFGAVPALVS</sequence>
<evidence type="ECO:0000256" key="1">
    <source>
        <dbReference type="SAM" id="Phobius"/>
    </source>
</evidence>
<feature type="transmembrane region" description="Helical" evidence="1">
    <location>
        <begin position="34"/>
        <end position="54"/>
    </location>
</feature>
<comment type="caution">
    <text evidence="2">The sequence shown here is derived from an EMBL/GenBank/DDBJ whole genome shotgun (WGS) entry which is preliminary data.</text>
</comment>
<keyword evidence="1" id="KW-0472">Membrane</keyword>
<dbReference type="Proteomes" id="UP000035009">
    <property type="component" value="Unassembled WGS sequence"/>
</dbReference>
<organism evidence="2 3">
    <name type="scientific">Gordonia malaquae NBRC 108250</name>
    <dbReference type="NCBI Taxonomy" id="1223542"/>
    <lineage>
        <taxon>Bacteria</taxon>
        <taxon>Bacillati</taxon>
        <taxon>Actinomycetota</taxon>
        <taxon>Actinomycetes</taxon>
        <taxon>Mycobacteriales</taxon>
        <taxon>Gordoniaceae</taxon>
        <taxon>Gordonia</taxon>
    </lineage>
</organism>
<dbReference type="STRING" id="410332.SAMN04488550_1126"/>
<accession>M3VGQ1</accession>
<name>M3VGQ1_GORML</name>
<dbReference type="EMBL" id="BAOP01000029">
    <property type="protein sequence ID" value="GAC81109.1"/>
    <property type="molecule type" value="Genomic_DNA"/>
</dbReference>
<gene>
    <name evidence="2" type="ORF">GM1_029_00110</name>
</gene>
<dbReference type="RefSeq" id="WP_008380625.1">
    <property type="nucleotide sequence ID" value="NZ_BAOP01000029.1"/>
</dbReference>
<feature type="transmembrane region" description="Helical" evidence="1">
    <location>
        <begin position="9"/>
        <end position="28"/>
    </location>
</feature>
<dbReference type="AlphaFoldDB" id="M3VGQ1"/>
<keyword evidence="1" id="KW-0812">Transmembrane</keyword>
<feature type="transmembrane region" description="Helical" evidence="1">
    <location>
        <begin position="75"/>
        <end position="93"/>
    </location>
</feature>
<protein>
    <submittedName>
        <fullName evidence="2">Uncharacterized protein</fullName>
    </submittedName>
</protein>
<evidence type="ECO:0000313" key="3">
    <source>
        <dbReference type="Proteomes" id="UP000035009"/>
    </source>
</evidence>
<keyword evidence="3" id="KW-1185">Reference proteome</keyword>
<evidence type="ECO:0000313" key="2">
    <source>
        <dbReference type="EMBL" id="GAC81109.1"/>
    </source>
</evidence>